<name>A0ABS8SI95_DATST</name>
<feature type="non-terminal residue" evidence="1">
    <location>
        <position position="60"/>
    </location>
</feature>
<dbReference type="EMBL" id="JACEIK010000524">
    <property type="protein sequence ID" value="MCD7458503.1"/>
    <property type="molecule type" value="Genomic_DNA"/>
</dbReference>
<keyword evidence="2" id="KW-1185">Reference proteome</keyword>
<organism evidence="1 2">
    <name type="scientific">Datura stramonium</name>
    <name type="common">Jimsonweed</name>
    <name type="synonym">Common thornapple</name>
    <dbReference type="NCBI Taxonomy" id="4076"/>
    <lineage>
        <taxon>Eukaryota</taxon>
        <taxon>Viridiplantae</taxon>
        <taxon>Streptophyta</taxon>
        <taxon>Embryophyta</taxon>
        <taxon>Tracheophyta</taxon>
        <taxon>Spermatophyta</taxon>
        <taxon>Magnoliopsida</taxon>
        <taxon>eudicotyledons</taxon>
        <taxon>Gunneridae</taxon>
        <taxon>Pentapetalae</taxon>
        <taxon>asterids</taxon>
        <taxon>lamiids</taxon>
        <taxon>Solanales</taxon>
        <taxon>Solanaceae</taxon>
        <taxon>Solanoideae</taxon>
        <taxon>Datureae</taxon>
        <taxon>Datura</taxon>
    </lineage>
</organism>
<accession>A0ABS8SI95</accession>
<evidence type="ECO:0000313" key="1">
    <source>
        <dbReference type="EMBL" id="MCD7458503.1"/>
    </source>
</evidence>
<proteinExistence type="predicted"/>
<gene>
    <name evidence="1" type="ORF">HAX54_038412</name>
</gene>
<reference evidence="1 2" key="1">
    <citation type="journal article" date="2021" name="BMC Genomics">
        <title>Datura genome reveals duplications of psychoactive alkaloid biosynthetic genes and high mutation rate following tissue culture.</title>
        <authorList>
            <person name="Rajewski A."/>
            <person name="Carter-House D."/>
            <person name="Stajich J."/>
            <person name="Litt A."/>
        </authorList>
    </citation>
    <scope>NUCLEOTIDE SEQUENCE [LARGE SCALE GENOMIC DNA]</scope>
    <source>
        <strain evidence="1">AR-01</strain>
    </source>
</reference>
<feature type="non-terminal residue" evidence="1">
    <location>
        <position position="1"/>
    </location>
</feature>
<dbReference type="Proteomes" id="UP000823775">
    <property type="component" value="Unassembled WGS sequence"/>
</dbReference>
<protein>
    <submittedName>
        <fullName evidence="1">Uncharacterized protein</fullName>
    </submittedName>
</protein>
<evidence type="ECO:0000313" key="2">
    <source>
        <dbReference type="Proteomes" id="UP000823775"/>
    </source>
</evidence>
<sequence length="60" mass="6184">LLFPIEVDSVVGNGKGLGTSGRSLCSIGVASHMASHNMAPQVCYAASRAEQLVLPLFVAL</sequence>
<comment type="caution">
    <text evidence="1">The sequence shown here is derived from an EMBL/GenBank/DDBJ whole genome shotgun (WGS) entry which is preliminary data.</text>
</comment>